<dbReference type="GO" id="GO:0003723">
    <property type="term" value="F:RNA binding"/>
    <property type="evidence" value="ECO:0007669"/>
    <property type="project" value="InterPro"/>
</dbReference>
<comment type="similarity">
    <text evidence="2">Belongs to the CWC22 family.</text>
</comment>
<keyword evidence="9" id="KW-0472">Membrane</keyword>
<feature type="compositionally biased region" description="Basic and acidic residues" evidence="8">
    <location>
        <begin position="340"/>
        <end position="373"/>
    </location>
</feature>
<evidence type="ECO:0000256" key="6">
    <source>
        <dbReference type="ARBA" id="ARBA00040488"/>
    </source>
</evidence>
<dbReference type="InterPro" id="IPR016024">
    <property type="entry name" value="ARM-type_fold"/>
</dbReference>
<reference evidence="11" key="1">
    <citation type="submission" date="2025-08" db="UniProtKB">
        <authorList>
            <consortium name="Ensembl"/>
        </authorList>
    </citation>
    <scope>IDENTIFICATION</scope>
</reference>
<evidence type="ECO:0000256" key="1">
    <source>
        <dbReference type="ARBA" id="ARBA00004324"/>
    </source>
</evidence>
<evidence type="ECO:0000256" key="9">
    <source>
        <dbReference type="SAM" id="Phobius"/>
    </source>
</evidence>
<feature type="region of interest" description="Disordered" evidence="8">
    <location>
        <begin position="235"/>
        <end position="405"/>
    </location>
</feature>
<dbReference type="InterPro" id="IPR050781">
    <property type="entry name" value="CWC22_splicing_factor"/>
</dbReference>
<feature type="compositionally biased region" description="Basic and acidic residues" evidence="8">
    <location>
        <begin position="1"/>
        <end position="10"/>
    </location>
</feature>
<name>A0A8C4Q2D7_EPTBU</name>
<dbReference type="SUPFAM" id="SSF48371">
    <property type="entry name" value="ARM repeat"/>
    <property type="match status" value="1"/>
</dbReference>
<dbReference type="SMART" id="SM00543">
    <property type="entry name" value="MIF4G"/>
    <property type="match status" value="1"/>
</dbReference>
<comment type="subcellular location">
    <subcellularLocation>
        <location evidence="1">Nucleus speckle</location>
    </subcellularLocation>
</comment>
<reference evidence="11" key="2">
    <citation type="submission" date="2025-09" db="UniProtKB">
        <authorList>
            <consortium name="Ensembl"/>
        </authorList>
    </citation>
    <scope>IDENTIFICATION</scope>
</reference>
<keyword evidence="12" id="KW-1185">Reference proteome</keyword>
<dbReference type="FunFam" id="1.25.40.180:FF:000004">
    <property type="entry name" value="pre-mRNA-splicing factor CWC22 homolog"/>
    <property type="match status" value="1"/>
</dbReference>
<sequence length="718" mass="79760">MSSRDCDGKDSSSSSSSSGSVSSSSSGKPHHDQSQDEQQSSRKRRSSSSSSSSSSSGSSSSSSSSSSSTSTSSDSGSSSSENSTSPPLPPSTSHTSRGRHKGTRTQKDDQGGQHSHRRVSLESKGQSNETEKLHRRSPGSTCDAAFVQLGKVINDKTPDGSPKRQEHLLLEDGQQSISEVFLKDVPSGKSEDPQDMSVDQDVQSSLVDLTKQPLVQKDENVTPVVEMVDLSEADANASASTVEMAHELNSVEKSQRPPVLTVGQQTSLQNEASEDSDGSYESEGSAASSGVAVQKMKSSIVQVVHHPSNAHCSNSDFAQPRSHSRSPNRRRERQQSRSPLESRERDGRSARDNFDRTAQERVRNWGRDRDEHHKHAPTTTTTTAKQGEVSVVEEEPPAKKKKTEGEELLMRSGGAYIPPAKLRMLQQQITDKSSVVYQRMSWEALKKSIIGIVNKVNVSNIKDITRDLFRENLVRGRGLLARSIIQAQIASPTFTHVYASFASLINSKFPQNGELILKRLILNFRKGYRRNDKTLCLTTAKFIAHLVNHDMAHEVLALEILTLLLEQPTDDSVEVAVGFLKECGLKLSDVSPRGLNAIYERLRNILHESAIDKRVQYMIEVVFAVRKDGFKDHPIIFSGLNKVKQKEKITHMLTLEDDYNPEDLMNIFKEEDNFLQNEDRYLAIKERMSNFFYGFWAELLNFLFVCFYSLVTDNTLFC</sequence>
<dbReference type="Proteomes" id="UP000694388">
    <property type="component" value="Unplaced"/>
</dbReference>
<organism evidence="11 12">
    <name type="scientific">Eptatretus burgeri</name>
    <name type="common">Inshore hagfish</name>
    <dbReference type="NCBI Taxonomy" id="7764"/>
    <lineage>
        <taxon>Eukaryota</taxon>
        <taxon>Metazoa</taxon>
        <taxon>Chordata</taxon>
        <taxon>Craniata</taxon>
        <taxon>Vertebrata</taxon>
        <taxon>Cyclostomata</taxon>
        <taxon>Myxini</taxon>
        <taxon>Myxiniformes</taxon>
        <taxon>Myxinidae</taxon>
        <taxon>Eptatretinae</taxon>
        <taxon>Eptatretus</taxon>
    </lineage>
</organism>
<evidence type="ECO:0000256" key="8">
    <source>
        <dbReference type="SAM" id="MobiDB-lite"/>
    </source>
</evidence>
<proteinExistence type="inferred from homology"/>
<feature type="region of interest" description="Disordered" evidence="8">
    <location>
        <begin position="1"/>
        <end position="202"/>
    </location>
</feature>
<dbReference type="GO" id="GO:0000398">
    <property type="term" value="P:mRNA splicing, via spliceosome"/>
    <property type="evidence" value="ECO:0007669"/>
    <property type="project" value="TreeGrafter"/>
</dbReference>
<feature type="compositionally biased region" description="Basic and acidic residues" evidence="8">
    <location>
        <begin position="153"/>
        <end position="170"/>
    </location>
</feature>
<evidence type="ECO:0000313" key="12">
    <source>
        <dbReference type="Proteomes" id="UP000694388"/>
    </source>
</evidence>
<feature type="compositionally biased region" description="Low complexity" evidence="8">
    <location>
        <begin position="281"/>
        <end position="290"/>
    </location>
</feature>
<dbReference type="GO" id="GO:0016607">
    <property type="term" value="C:nuclear speck"/>
    <property type="evidence" value="ECO:0007669"/>
    <property type="project" value="UniProtKB-SubCell"/>
</dbReference>
<feature type="domain" description="MIF4G" evidence="10">
    <location>
        <begin position="446"/>
        <end position="629"/>
    </location>
</feature>
<evidence type="ECO:0000313" key="11">
    <source>
        <dbReference type="Ensembl" id="ENSEBUP00000008852.1"/>
    </source>
</evidence>
<feature type="compositionally biased region" description="Basic residues" evidence="8">
    <location>
        <begin position="322"/>
        <end position="332"/>
    </location>
</feature>
<evidence type="ECO:0000256" key="4">
    <source>
        <dbReference type="ARBA" id="ARBA00023187"/>
    </source>
</evidence>
<dbReference type="Pfam" id="PF02854">
    <property type="entry name" value="MIF4G"/>
    <property type="match status" value="1"/>
</dbReference>
<dbReference type="GeneTree" id="ENSGT00940000153458"/>
<evidence type="ECO:0000256" key="5">
    <source>
        <dbReference type="ARBA" id="ARBA00023242"/>
    </source>
</evidence>
<protein>
    <recommendedName>
        <fullName evidence="6">Pre-mRNA-splicing factor CWC22 homolog</fullName>
    </recommendedName>
    <alternativeName>
        <fullName evidence="7">Nucampholin homolog</fullName>
    </alternativeName>
</protein>
<evidence type="ECO:0000259" key="10">
    <source>
        <dbReference type="SMART" id="SM00543"/>
    </source>
</evidence>
<feature type="transmembrane region" description="Helical" evidence="9">
    <location>
        <begin position="691"/>
        <end position="711"/>
    </location>
</feature>
<evidence type="ECO:0000256" key="2">
    <source>
        <dbReference type="ARBA" id="ARBA00006856"/>
    </source>
</evidence>
<feature type="compositionally biased region" description="Basic and acidic residues" evidence="8">
    <location>
        <begin position="244"/>
        <end position="255"/>
    </location>
</feature>
<feature type="compositionally biased region" description="Low complexity" evidence="8">
    <location>
        <begin position="11"/>
        <end position="27"/>
    </location>
</feature>
<feature type="compositionally biased region" description="Low complexity" evidence="8">
    <location>
        <begin position="47"/>
        <end position="95"/>
    </location>
</feature>
<keyword evidence="9" id="KW-1133">Transmembrane helix</keyword>
<keyword evidence="3" id="KW-0507">mRNA processing</keyword>
<dbReference type="InterPro" id="IPR003890">
    <property type="entry name" value="MIF4G-like_typ-3"/>
</dbReference>
<dbReference type="Ensembl" id="ENSEBUT00000009366.1">
    <property type="protein sequence ID" value="ENSEBUP00000008852.1"/>
    <property type="gene ID" value="ENSEBUG00000005724.1"/>
</dbReference>
<dbReference type="PANTHER" id="PTHR18034">
    <property type="entry name" value="CELL CYCLE CONTROL PROTEIN CWF22-RELATED"/>
    <property type="match status" value="1"/>
</dbReference>
<evidence type="ECO:0000256" key="3">
    <source>
        <dbReference type="ARBA" id="ARBA00022664"/>
    </source>
</evidence>
<accession>A0A8C4Q2D7</accession>
<dbReference type="PANTHER" id="PTHR18034:SF3">
    <property type="entry name" value="PRE-MRNA-SPLICING FACTOR CWC22 HOMOLOG"/>
    <property type="match status" value="1"/>
</dbReference>
<evidence type="ECO:0000256" key="7">
    <source>
        <dbReference type="ARBA" id="ARBA00042174"/>
    </source>
</evidence>
<dbReference type="Gene3D" id="1.25.40.180">
    <property type="match status" value="1"/>
</dbReference>
<dbReference type="GO" id="GO:0071013">
    <property type="term" value="C:catalytic step 2 spliceosome"/>
    <property type="evidence" value="ECO:0007669"/>
    <property type="project" value="TreeGrafter"/>
</dbReference>
<keyword evidence="9" id="KW-0812">Transmembrane</keyword>
<dbReference type="AlphaFoldDB" id="A0A8C4Q2D7"/>
<keyword evidence="4" id="KW-0508">mRNA splicing</keyword>
<keyword evidence="5" id="KW-0539">Nucleus</keyword>